<dbReference type="PROSITE" id="PS51257">
    <property type="entry name" value="PROKAR_LIPOPROTEIN"/>
    <property type="match status" value="1"/>
</dbReference>
<dbReference type="AlphaFoldDB" id="A0A518BMN8"/>
<dbReference type="InterPro" id="IPR018931">
    <property type="entry name" value="DUF2520"/>
</dbReference>
<dbReference type="PANTHER" id="PTHR40459">
    <property type="entry name" value="CONSERVED HYPOTHETICAL ALANINE AND LEUCINE RICH PROTEIN"/>
    <property type="match status" value="1"/>
</dbReference>
<dbReference type="SUPFAM" id="SSF48179">
    <property type="entry name" value="6-phosphogluconate dehydrogenase C-terminal domain-like"/>
    <property type="match status" value="1"/>
</dbReference>
<reference evidence="3 4" key="1">
    <citation type="submission" date="2019-02" db="EMBL/GenBank/DDBJ databases">
        <title>Deep-cultivation of Planctomycetes and their phenomic and genomic characterization uncovers novel biology.</title>
        <authorList>
            <person name="Wiegand S."/>
            <person name="Jogler M."/>
            <person name="Boedeker C."/>
            <person name="Pinto D."/>
            <person name="Vollmers J."/>
            <person name="Rivas-Marin E."/>
            <person name="Kohn T."/>
            <person name="Peeters S.H."/>
            <person name="Heuer A."/>
            <person name="Rast P."/>
            <person name="Oberbeckmann S."/>
            <person name="Bunk B."/>
            <person name="Jeske O."/>
            <person name="Meyerdierks A."/>
            <person name="Storesund J.E."/>
            <person name="Kallscheuer N."/>
            <person name="Luecker S."/>
            <person name="Lage O.M."/>
            <person name="Pohl T."/>
            <person name="Merkel B.J."/>
            <person name="Hornburger P."/>
            <person name="Mueller R.-W."/>
            <person name="Bruemmer F."/>
            <person name="Labrenz M."/>
            <person name="Spormann A.M."/>
            <person name="Op den Camp H."/>
            <person name="Overmann J."/>
            <person name="Amann R."/>
            <person name="Jetten M.S.M."/>
            <person name="Mascher T."/>
            <person name="Medema M.H."/>
            <person name="Devos D.P."/>
            <person name="Kaster A.-K."/>
            <person name="Ovreas L."/>
            <person name="Rohde M."/>
            <person name="Galperin M.Y."/>
            <person name="Jogler C."/>
        </authorList>
    </citation>
    <scope>NUCLEOTIDE SEQUENCE [LARGE SCALE GENOMIC DNA]</scope>
    <source>
        <strain evidence="3 4">Pla133</strain>
    </source>
</reference>
<proteinExistence type="predicted"/>
<gene>
    <name evidence="3" type="ORF">Pla133_33120</name>
</gene>
<dbReference type="InterPro" id="IPR036291">
    <property type="entry name" value="NAD(P)-bd_dom_sf"/>
</dbReference>
<dbReference type="Proteomes" id="UP000316921">
    <property type="component" value="Chromosome"/>
</dbReference>
<dbReference type="InterPro" id="IPR008927">
    <property type="entry name" value="6-PGluconate_DH-like_C_sf"/>
</dbReference>
<evidence type="ECO:0000313" key="4">
    <source>
        <dbReference type="Proteomes" id="UP000316921"/>
    </source>
</evidence>
<dbReference type="Gene3D" id="1.10.1040.20">
    <property type="entry name" value="ProC-like, C-terminal domain"/>
    <property type="match status" value="1"/>
</dbReference>
<organism evidence="3 4">
    <name type="scientific">Engelhardtia mirabilis</name>
    <dbReference type="NCBI Taxonomy" id="2528011"/>
    <lineage>
        <taxon>Bacteria</taxon>
        <taxon>Pseudomonadati</taxon>
        <taxon>Planctomycetota</taxon>
        <taxon>Planctomycetia</taxon>
        <taxon>Planctomycetia incertae sedis</taxon>
        <taxon>Engelhardtia</taxon>
    </lineage>
</organism>
<name>A0A518BMN8_9BACT</name>
<dbReference type="RefSeq" id="WP_145067036.1">
    <property type="nucleotide sequence ID" value="NZ_CP036287.1"/>
</dbReference>
<dbReference type="Gene3D" id="3.40.50.720">
    <property type="entry name" value="NAD(P)-binding Rossmann-like Domain"/>
    <property type="match status" value="1"/>
</dbReference>
<sequence length="285" mass="29704">MNERIGIVGLGSVGAACARALTERGGGRAVLAWTRSYERREFWTRHPGIEMLEGPEAVAREADLLLFCVTDAALAEVAGRCATAGAGRGRVALHTAGAEPPSVLSPLSEVGWEVGVAHPLLSIVVDEERTFEGAAFGLFGSAAAKAAGGELVRALGGEGIELDGDGVAQARYHAAAALLSNGLVGLFAQATDEFERCGASPEGARTAARSLLLRTTDNLARLAPAVALTGPLRRGEAARIESHLAALDPEVAVTYRALSRRLLALVSEDLEPARIDALRRLLDGQ</sequence>
<dbReference type="InterPro" id="IPR037108">
    <property type="entry name" value="TM1727-like_C_sf"/>
</dbReference>
<dbReference type="Pfam" id="PF10727">
    <property type="entry name" value="Rossmann-like"/>
    <property type="match status" value="1"/>
</dbReference>
<dbReference type="PANTHER" id="PTHR40459:SF1">
    <property type="entry name" value="CONSERVED HYPOTHETICAL ALANINE AND LEUCINE RICH PROTEIN"/>
    <property type="match status" value="1"/>
</dbReference>
<dbReference type="Pfam" id="PF10728">
    <property type="entry name" value="DUF2520"/>
    <property type="match status" value="1"/>
</dbReference>
<dbReference type="InterPro" id="IPR019665">
    <property type="entry name" value="OxRdtase/DH_put_Rossmann_dom"/>
</dbReference>
<dbReference type="KEGG" id="pbap:Pla133_33120"/>
<keyword evidence="4" id="KW-1185">Reference proteome</keyword>
<evidence type="ECO:0000259" key="2">
    <source>
        <dbReference type="Pfam" id="PF10728"/>
    </source>
</evidence>
<dbReference type="SUPFAM" id="SSF51735">
    <property type="entry name" value="NAD(P)-binding Rossmann-fold domains"/>
    <property type="match status" value="1"/>
</dbReference>
<protein>
    <submittedName>
        <fullName evidence="3">Rossmann-like domain protein</fullName>
    </submittedName>
</protein>
<accession>A0A518BMN8</accession>
<dbReference type="EMBL" id="CP036287">
    <property type="protein sequence ID" value="QDU68217.1"/>
    <property type="molecule type" value="Genomic_DNA"/>
</dbReference>
<feature type="domain" description="DUF2520" evidence="2">
    <location>
        <begin position="136"/>
        <end position="261"/>
    </location>
</feature>
<evidence type="ECO:0000313" key="3">
    <source>
        <dbReference type="EMBL" id="QDU68217.1"/>
    </source>
</evidence>
<evidence type="ECO:0000259" key="1">
    <source>
        <dbReference type="Pfam" id="PF10727"/>
    </source>
</evidence>
<feature type="domain" description="Putative oxidoreductase/dehydrogenase Rossmann-like" evidence="1">
    <location>
        <begin position="4"/>
        <end position="111"/>
    </location>
</feature>